<proteinExistence type="predicted"/>
<sequence>MVRCWLRDKMLATGAAVSPRAVTGMSCSRLNCMLKLGWPPVIQLAGDSGTTRELLLLGNGFGMLCSIGMHVGQICQKTLAAFAVGVASR</sequence>
<evidence type="ECO:0000313" key="2">
    <source>
        <dbReference type="Proteomes" id="UP001279734"/>
    </source>
</evidence>
<comment type="caution">
    <text evidence="1">The sequence shown here is derived from an EMBL/GenBank/DDBJ whole genome shotgun (WGS) entry which is preliminary data.</text>
</comment>
<dbReference type="Proteomes" id="UP001279734">
    <property type="component" value="Unassembled WGS sequence"/>
</dbReference>
<gene>
    <name evidence="1" type="ORF">Nepgr_029698</name>
</gene>
<dbReference type="AlphaFoldDB" id="A0AAD3Y534"/>
<organism evidence="1 2">
    <name type="scientific">Nepenthes gracilis</name>
    <name type="common">Slender pitcher plant</name>
    <dbReference type="NCBI Taxonomy" id="150966"/>
    <lineage>
        <taxon>Eukaryota</taxon>
        <taxon>Viridiplantae</taxon>
        <taxon>Streptophyta</taxon>
        <taxon>Embryophyta</taxon>
        <taxon>Tracheophyta</taxon>
        <taxon>Spermatophyta</taxon>
        <taxon>Magnoliopsida</taxon>
        <taxon>eudicotyledons</taxon>
        <taxon>Gunneridae</taxon>
        <taxon>Pentapetalae</taxon>
        <taxon>Caryophyllales</taxon>
        <taxon>Nepenthaceae</taxon>
        <taxon>Nepenthes</taxon>
    </lineage>
</organism>
<name>A0AAD3Y534_NEPGR</name>
<dbReference type="EMBL" id="BSYO01000033">
    <property type="protein sequence ID" value="GMH27855.1"/>
    <property type="molecule type" value="Genomic_DNA"/>
</dbReference>
<keyword evidence="2" id="KW-1185">Reference proteome</keyword>
<protein>
    <submittedName>
        <fullName evidence="1">Uncharacterized protein</fullName>
    </submittedName>
</protein>
<accession>A0AAD3Y534</accession>
<reference evidence="1" key="1">
    <citation type="submission" date="2023-05" db="EMBL/GenBank/DDBJ databases">
        <title>Nepenthes gracilis genome sequencing.</title>
        <authorList>
            <person name="Fukushima K."/>
        </authorList>
    </citation>
    <scope>NUCLEOTIDE SEQUENCE</scope>
    <source>
        <strain evidence="1">SING2019-196</strain>
    </source>
</reference>
<evidence type="ECO:0000313" key="1">
    <source>
        <dbReference type="EMBL" id="GMH27855.1"/>
    </source>
</evidence>